<comment type="subcellular location">
    <subcellularLocation>
        <location evidence="1 5">Bacterial flagellum basal body</location>
    </subcellularLocation>
</comment>
<proteinExistence type="inferred from homology"/>
<dbReference type="AlphaFoldDB" id="A0A0H3ABI2"/>
<dbReference type="SUPFAM" id="SSF117143">
    <property type="entry name" value="Flagellar hook protein flgE"/>
    <property type="match status" value="1"/>
</dbReference>
<dbReference type="NCBIfam" id="TIGR03506">
    <property type="entry name" value="FlgEFG_subfam"/>
    <property type="match status" value="1"/>
</dbReference>
<dbReference type="Pfam" id="PF07559">
    <property type="entry name" value="FlgE_D2"/>
    <property type="match status" value="1"/>
</dbReference>
<evidence type="ECO:0000259" key="6">
    <source>
        <dbReference type="Pfam" id="PF00460"/>
    </source>
</evidence>
<name>A0A0H3ABI2_NITV4</name>
<dbReference type="GO" id="GO:0071978">
    <property type="term" value="P:bacterial-type flagellum-dependent swarming motility"/>
    <property type="evidence" value="ECO:0007669"/>
    <property type="project" value="TreeGrafter"/>
</dbReference>
<dbReference type="PANTHER" id="PTHR30435">
    <property type="entry name" value="FLAGELLAR PROTEIN"/>
    <property type="match status" value="1"/>
</dbReference>
<dbReference type="KEGG" id="dvl:Dvul_2674"/>
<dbReference type="EMBL" id="CP000527">
    <property type="protein sequence ID" value="ABM29686.1"/>
    <property type="molecule type" value="Genomic_DNA"/>
</dbReference>
<evidence type="ECO:0000256" key="1">
    <source>
        <dbReference type="ARBA" id="ARBA00004117"/>
    </source>
</evidence>
<dbReference type="HOGENOM" id="CLU_013687_2_1_7"/>
<comment type="function">
    <text evidence="5">A flexible structure which links the flagellar filament to the drive apparatus in the basal body.</text>
</comment>
<feature type="domain" description="Flagellar basal-body/hook protein C-terminal" evidence="7">
    <location>
        <begin position="454"/>
        <end position="496"/>
    </location>
</feature>
<dbReference type="Proteomes" id="UP000009173">
    <property type="component" value="Chromosome"/>
</dbReference>
<dbReference type="RefSeq" id="WP_010937614.1">
    <property type="nucleotide sequence ID" value="NC_008751.1"/>
</dbReference>
<evidence type="ECO:0000259" key="9">
    <source>
        <dbReference type="Pfam" id="PF22692"/>
    </source>
</evidence>
<dbReference type="InterPro" id="IPR010930">
    <property type="entry name" value="Flg_bb/hook_C_dom"/>
</dbReference>
<dbReference type="Pfam" id="PF22692">
    <property type="entry name" value="LlgE_F_G_D1"/>
    <property type="match status" value="1"/>
</dbReference>
<dbReference type="InterPro" id="IPR053967">
    <property type="entry name" value="LlgE_F_G-like_D1"/>
</dbReference>
<feature type="domain" description="Flagellar basal body rod protein N-terminal" evidence="6">
    <location>
        <begin position="5"/>
        <end position="35"/>
    </location>
</feature>
<protein>
    <recommendedName>
        <fullName evidence="3 5">Flagellar hook protein FlgE</fullName>
    </recommendedName>
</protein>
<dbReference type="InterPro" id="IPR037058">
    <property type="entry name" value="Falgellar_hook_FlgE_sf"/>
</dbReference>
<accession>A0A0H3ABI2</accession>
<sequence>MMHGLYTGATGMRTQAEGMNVVGNNLANVNTIGFKQSMMLYQDLMSQTEPTGSAYVSGISQVGLGARVGDVRVLRSQGALLAGSDTTDFAISGKGFFQVTSGQDTHYTRAGNFRFNKDGQLVDPNGFNLMGHAITGETEGPLAAVTLVKDADGRLSMPAKATGGMTSVFNLGFDKDASSSTANPFFGMLEAWDGTATPPLGDNAAGYTQTMRVYDAAGDTHELTIRFDNATTAGGKRYVEFLVTMPPGEDGGAAAGSAGAGLLMSGTLQFGSSGQLQDIMAFTPSGGDPKDLANWVPATLDASGRPQFNATFAQGGAQTVGLDLGITTTAWNNAPASAAGVGLDPTLLGGATTPKLAATSTTAYKGSSSSTYMKQDGYAEGVLMNLEVATDGIVSGKYSNGQSQSLFRVPIFRFTSEDGLRSEGMNHYSATTESGAAQEGKADTENYGKLMGKSLEQSNVDMAREMVNMIVTQRGFQTNSKVVTTADTMIQKALELKR</sequence>
<feature type="domain" description="Flagellar hook protein FlgE/F/G-like D1" evidence="9">
    <location>
        <begin position="90"/>
        <end position="135"/>
    </location>
</feature>
<evidence type="ECO:0000256" key="2">
    <source>
        <dbReference type="ARBA" id="ARBA00009677"/>
    </source>
</evidence>
<dbReference type="InterPro" id="IPR001444">
    <property type="entry name" value="Flag_bb_rod_N"/>
</dbReference>
<feature type="domain" description="Flagellar hook protein FlgE D2" evidence="8">
    <location>
        <begin position="195"/>
        <end position="378"/>
    </location>
</feature>
<dbReference type="GO" id="GO:0009425">
    <property type="term" value="C:bacterial-type flagellum basal body"/>
    <property type="evidence" value="ECO:0007669"/>
    <property type="project" value="UniProtKB-SubCell"/>
</dbReference>
<dbReference type="InterPro" id="IPR011491">
    <property type="entry name" value="FlgE_D2"/>
</dbReference>
<evidence type="ECO:0000256" key="3">
    <source>
        <dbReference type="ARBA" id="ARBA00019015"/>
    </source>
</evidence>
<dbReference type="Pfam" id="PF06429">
    <property type="entry name" value="Flg_bbr_C"/>
    <property type="match status" value="1"/>
</dbReference>
<dbReference type="GO" id="GO:0009424">
    <property type="term" value="C:bacterial-type flagellum hook"/>
    <property type="evidence" value="ECO:0007669"/>
    <property type="project" value="TreeGrafter"/>
</dbReference>
<evidence type="ECO:0000256" key="5">
    <source>
        <dbReference type="RuleBase" id="RU362116"/>
    </source>
</evidence>
<reference evidence="11" key="1">
    <citation type="journal article" date="2009" name="Environ. Microbiol.">
        <title>Contribution of mobile genetic elements to Desulfovibrio vulgaris genome plasticity.</title>
        <authorList>
            <person name="Walker C.B."/>
            <person name="Stolyar S."/>
            <person name="Chivian D."/>
            <person name="Pinel N."/>
            <person name="Gabster J.A."/>
            <person name="Dehal P.S."/>
            <person name="He Z."/>
            <person name="Yang Z.K."/>
            <person name="Yen H.C."/>
            <person name="Zhou J."/>
            <person name="Wall J.D."/>
            <person name="Hazen T.C."/>
            <person name="Arkin A.P."/>
            <person name="Stahl D.A."/>
        </authorList>
    </citation>
    <scope>NUCLEOTIDE SEQUENCE [LARGE SCALE GENOMIC DNA]</scope>
    <source>
        <strain evidence="11">DP4</strain>
    </source>
</reference>
<evidence type="ECO:0000259" key="8">
    <source>
        <dbReference type="Pfam" id="PF07559"/>
    </source>
</evidence>
<dbReference type="Pfam" id="PF00460">
    <property type="entry name" value="Flg_bb_rod"/>
    <property type="match status" value="1"/>
</dbReference>
<keyword evidence="4 5" id="KW-0975">Bacterial flagellum</keyword>
<gene>
    <name evidence="10" type="ordered locus">Dvul_2674</name>
</gene>
<evidence type="ECO:0000259" key="7">
    <source>
        <dbReference type="Pfam" id="PF06429"/>
    </source>
</evidence>
<dbReference type="InterPro" id="IPR037925">
    <property type="entry name" value="FlgE/F/G-like"/>
</dbReference>
<comment type="similarity">
    <text evidence="2 5">Belongs to the flagella basal body rod proteins family.</text>
</comment>
<dbReference type="InterPro" id="IPR020013">
    <property type="entry name" value="Flagellar_FlgE/F/G"/>
</dbReference>
<dbReference type="GO" id="GO:0005829">
    <property type="term" value="C:cytosol"/>
    <property type="evidence" value="ECO:0007669"/>
    <property type="project" value="TreeGrafter"/>
</dbReference>
<evidence type="ECO:0000256" key="4">
    <source>
        <dbReference type="ARBA" id="ARBA00023143"/>
    </source>
</evidence>
<evidence type="ECO:0000313" key="10">
    <source>
        <dbReference type="EMBL" id="ABM29686.1"/>
    </source>
</evidence>
<dbReference type="PANTHER" id="PTHR30435:SF1">
    <property type="entry name" value="FLAGELLAR HOOK PROTEIN FLGE"/>
    <property type="match status" value="1"/>
</dbReference>
<dbReference type="Gene3D" id="2.60.98.20">
    <property type="entry name" value="Flagellar hook protein FlgE"/>
    <property type="match status" value="1"/>
</dbReference>
<evidence type="ECO:0000313" key="11">
    <source>
        <dbReference type="Proteomes" id="UP000009173"/>
    </source>
</evidence>
<organism evidence="10 11">
    <name type="scientific">Nitratidesulfovibrio vulgaris (strain DP4)</name>
    <name type="common">Desulfovibrio vulgaris</name>
    <dbReference type="NCBI Taxonomy" id="391774"/>
    <lineage>
        <taxon>Bacteria</taxon>
        <taxon>Pseudomonadati</taxon>
        <taxon>Thermodesulfobacteriota</taxon>
        <taxon>Desulfovibrionia</taxon>
        <taxon>Desulfovibrionales</taxon>
        <taxon>Desulfovibrionaceae</taxon>
        <taxon>Nitratidesulfovibrio</taxon>
    </lineage>
</organism>